<accession>A0A438M915</accession>
<feature type="region of interest" description="Disordered" evidence="1">
    <location>
        <begin position="1"/>
        <end position="66"/>
    </location>
</feature>
<gene>
    <name evidence="2" type="ORF">EDD27_4833</name>
</gene>
<organism evidence="2 3">
    <name type="scientific">Nonomuraea polychroma</name>
    <dbReference type="NCBI Taxonomy" id="46176"/>
    <lineage>
        <taxon>Bacteria</taxon>
        <taxon>Bacillati</taxon>
        <taxon>Actinomycetota</taxon>
        <taxon>Actinomycetes</taxon>
        <taxon>Streptosporangiales</taxon>
        <taxon>Streptosporangiaceae</taxon>
        <taxon>Nonomuraea</taxon>
    </lineage>
</organism>
<dbReference type="AlphaFoldDB" id="A0A438M915"/>
<dbReference type="EMBL" id="SAUN01000001">
    <property type="protein sequence ID" value="RVX42212.1"/>
    <property type="molecule type" value="Genomic_DNA"/>
</dbReference>
<comment type="caution">
    <text evidence="2">The sequence shown here is derived from an EMBL/GenBank/DDBJ whole genome shotgun (WGS) entry which is preliminary data.</text>
</comment>
<feature type="compositionally biased region" description="Polar residues" evidence="1">
    <location>
        <begin position="11"/>
        <end position="20"/>
    </location>
</feature>
<name>A0A438M915_9ACTN</name>
<keyword evidence="3" id="KW-1185">Reference proteome</keyword>
<proteinExistence type="predicted"/>
<evidence type="ECO:0000256" key="1">
    <source>
        <dbReference type="SAM" id="MobiDB-lite"/>
    </source>
</evidence>
<evidence type="ECO:0000313" key="2">
    <source>
        <dbReference type="EMBL" id="RVX42212.1"/>
    </source>
</evidence>
<dbReference type="Proteomes" id="UP000284824">
    <property type="component" value="Unassembled WGS sequence"/>
</dbReference>
<sequence length="66" mass="7065">MRLEQFEEALSTRNPSSSSKRAPGRRCPITSNGPSNCHNAQPQPQEANTPSTSDSQRSATAFGVCS</sequence>
<feature type="compositionally biased region" description="Polar residues" evidence="1">
    <location>
        <begin position="29"/>
        <end position="59"/>
    </location>
</feature>
<protein>
    <submittedName>
        <fullName evidence="2">Uncharacterized protein</fullName>
    </submittedName>
</protein>
<dbReference type="RefSeq" id="WP_127934323.1">
    <property type="nucleotide sequence ID" value="NZ_SAUN01000001.1"/>
</dbReference>
<reference evidence="2 3" key="1">
    <citation type="submission" date="2019-01" db="EMBL/GenBank/DDBJ databases">
        <title>Sequencing the genomes of 1000 actinobacteria strains.</title>
        <authorList>
            <person name="Klenk H.-P."/>
        </authorList>
    </citation>
    <scope>NUCLEOTIDE SEQUENCE [LARGE SCALE GENOMIC DNA]</scope>
    <source>
        <strain evidence="2 3">DSM 43925</strain>
    </source>
</reference>
<evidence type="ECO:0000313" key="3">
    <source>
        <dbReference type="Proteomes" id="UP000284824"/>
    </source>
</evidence>